<dbReference type="OrthoDB" id="8420922at2"/>
<gene>
    <name evidence="1" type="ORF">D0C36_03875</name>
</gene>
<dbReference type="Proteomes" id="UP000264217">
    <property type="component" value="Unassembled WGS sequence"/>
</dbReference>
<name>A0A372NYT9_9SPHI</name>
<organism evidence="1 2">
    <name type="scientific">Mucilaginibacter conchicola</name>
    <dbReference type="NCBI Taxonomy" id="2303333"/>
    <lineage>
        <taxon>Bacteria</taxon>
        <taxon>Pseudomonadati</taxon>
        <taxon>Bacteroidota</taxon>
        <taxon>Sphingobacteriia</taxon>
        <taxon>Sphingobacteriales</taxon>
        <taxon>Sphingobacteriaceae</taxon>
        <taxon>Mucilaginibacter</taxon>
    </lineage>
</organism>
<sequence length="282" mass="32799">MKALTYSLHHINSETHFGFEAADYSRFKFGDGIVSRDFGVALANGFIEKHLAQAENIKQLVVISSPYSFIPTATFAMKNWFVYTLNHWLAEYGLPVVQETKVHRTITYKEDYGELDAEQRMKLIGNDSFHIDKAFLEGKTLIFLDDIRITGSHERMIMKMVDAYGLRSDIYMLYFAELVNNNIHPNIENYLNYHEVKSIFDLHKIINDSSFCINTRLVKYILNYDHDQFRVFIEDQSTAFLEEMYNMALGNGYHTIEAYQQNLGFIKKLLLLESPQQKALSI</sequence>
<dbReference type="InterPro" id="IPR029057">
    <property type="entry name" value="PRTase-like"/>
</dbReference>
<keyword evidence="2" id="KW-1185">Reference proteome</keyword>
<reference evidence="1 2" key="1">
    <citation type="submission" date="2018-08" db="EMBL/GenBank/DDBJ databases">
        <title>Mucilaginibacter sp. MYSH2.</title>
        <authorList>
            <person name="Seo T."/>
        </authorList>
    </citation>
    <scope>NUCLEOTIDE SEQUENCE [LARGE SCALE GENOMIC DNA]</scope>
    <source>
        <strain evidence="1 2">MYSH2</strain>
    </source>
</reference>
<dbReference type="SUPFAM" id="SSF53271">
    <property type="entry name" value="PRTase-like"/>
    <property type="match status" value="1"/>
</dbReference>
<comment type="caution">
    <text evidence="1">The sequence shown here is derived from an EMBL/GenBank/DDBJ whole genome shotgun (WGS) entry which is preliminary data.</text>
</comment>
<dbReference type="RefSeq" id="WP_117390248.1">
    <property type="nucleotide sequence ID" value="NZ_QWDC01000001.1"/>
</dbReference>
<dbReference type="Gene3D" id="3.40.50.2020">
    <property type="match status" value="1"/>
</dbReference>
<dbReference type="AlphaFoldDB" id="A0A372NYT9"/>
<accession>A0A372NYT9</accession>
<proteinExistence type="predicted"/>
<evidence type="ECO:0000313" key="1">
    <source>
        <dbReference type="EMBL" id="RFZ94687.1"/>
    </source>
</evidence>
<dbReference type="EMBL" id="QWDC01000001">
    <property type="protein sequence ID" value="RFZ94687.1"/>
    <property type="molecule type" value="Genomic_DNA"/>
</dbReference>
<dbReference type="Pfam" id="PF15610">
    <property type="entry name" value="PRTase_3"/>
    <property type="match status" value="1"/>
</dbReference>
<evidence type="ECO:0000313" key="2">
    <source>
        <dbReference type="Proteomes" id="UP000264217"/>
    </source>
</evidence>
<evidence type="ECO:0008006" key="3">
    <source>
        <dbReference type="Google" id="ProtNLM"/>
    </source>
</evidence>
<dbReference type="InterPro" id="IPR028944">
    <property type="entry name" value="PRTase_ComF-like"/>
</dbReference>
<protein>
    <recommendedName>
        <fullName evidence="3">Phosphoribosyltransferase</fullName>
    </recommendedName>
</protein>